<dbReference type="Gene3D" id="3.40.50.300">
    <property type="entry name" value="P-loop containing nucleotide triphosphate hydrolases"/>
    <property type="match status" value="1"/>
</dbReference>
<gene>
    <name evidence="2" type="ORF">ACFFHF_16655</name>
</gene>
<evidence type="ECO:0000256" key="1">
    <source>
        <dbReference type="SAM" id="Coils"/>
    </source>
</evidence>
<dbReference type="InterPro" id="IPR027417">
    <property type="entry name" value="P-loop_NTPase"/>
</dbReference>
<evidence type="ECO:0000313" key="2">
    <source>
        <dbReference type="EMBL" id="MFC0476835.1"/>
    </source>
</evidence>
<accession>A0ABV6KU36</accession>
<dbReference type="EMBL" id="JBHLUU010000112">
    <property type="protein sequence ID" value="MFC0476835.1"/>
    <property type="molecule type" value="Genomic_DNA"/>
</dbReference>
<evidence type="ECO:0000313" key="3">
    <source>
        <dbReference type="Proteomes" id="UP001589738"/>
    </source>
</evidence>
<dbReference type="RefSeq" id="WP_377058635.1">
    <property type="nucleotide sequence ID" value="NZ_JBHLUU010000112.1"/>
</dbReference>
<organism evidence="2 3">
    <name type="scientific">Robertmurraya beringensis</name>
    <dbReference type="NCBI Taxonomy" id="641660"/>
    <lineage>
        <taxon>Bacteria</taxon>
        <taxon>Bacillati</taxon>
        <taxon>Bacillota</taxon>
        <taxon>Bacilli</taxon>
        <taxon>Bacillales</taxon>
        <taxon>Bacillaceae</taxon>
        <taxon>Robertmurraya</taxon>
    </lineage>
</organism>
<dbReference type="Proteomes" id="UP001589738">
    <property type="component" value="Unassembled WGS sequence"/>
</dbReference>
<proteinExistence type="predicted"/>
<name>A0ABV6KU36_9BACI</name>
<sequence>MSLTDKVKEAVYKQTTFLSGMVEPTLEKLLSQSKFDRRVRNVTPLYALFYERDKWMELTQENKDVSSLQTQLKKALVKLENSNSEASLLAKQLKETYFPGGKTYVLVNRNDTSEEMAKLLQSLVRGVKLSDSLSEERRKSVEDRLMNVNFNKLFVSKENLH</sequence>
<protein>
    <submittedName>
        <fullName evidence="2">Uncharacterized protein</fullName>
    </submittedName>
</protein>
<comment type="caution">
    <text evidence="2">The sequence shown here is derived from an EMBL/GenBank/DDBJ whole genome shotgun (WGS) entry which is preliminary data.</text>
</comment>
<keyword evidence="3" id="KW-1185">Reference proteome</keyword>
<feature type="coiled-coil region" evidence="1">
    <location>
        <begin position="65"/>
        <end position="96"/>
    </location>
</feature>
<keyword evidence="1" id="KW-0175">Coiled coil</keyword>
<reference evidence="2 3" key="1">
    <citation type="submission" date="2024-09" db="EMBL/GenBank/DDBJ databases">
        <authorList>
            <person name="Sun Q."/>
            <person name="Mori K."/>
        </authorList>
    </citation>
    <scope>NUCLEOTIDE SEQUENCE [LARGE SCALE GENOMIC DNA]</scope>
    <source>
        <strain evidence="2 3">CGMCC 1.9126</strain>
    </source>
</reference>